<dbReference type="InterPro" id="IPR011646">
    <property type="entry name" value="KAP_P-loop"/>
</dbReference>
<dbReference type="GO" id="GO:0006952">
    <property type="term" value="P:defense response"/>
    <property type="evidence" value="ECO:0007669"/>
    <property type="project" value="UniProtKB-KW"/>
</dbReference>
<dbReference type="InterPro" id="IPR042197">
    <property type="entry name" value="Apaf_helical"/>
</dbReference>
<keyword evidence="2" id="KW-0677">Repeat</keyword>
<dbReference type="InterPro" id="IPR057135">
    <property type="entry name" value="At4g27190-like_LRR"/>
</dbReference>
<dbReference type="Gene3D" id="1.10.8.430">
    <property type="entry name" value="Helical domain of apoptotic protease-activating factors"/>
    <property type="match status" value="1"/>
</dbReference>
<evidence type="ECO:0000256" key="1">
    <source>
        <dbReference type="ARBA" id="ARBA00008894"/>
    </source>
</evidence>
<comment type="caution">
    <text evidence="8">The sequence shown here is derived from an EMBL/GenBank/DDBJ whole genome shotgun (WGS) entry which is preliminary data.</text>
</comment>
<evidence type="ECO:0000313" key="9">
    <source>
        <dbReference type="Proteomes" id="UP001634007"/>
    </source>
</evidence>
<name>A0ABD3JNG3_EUCGL</name>
<sequence length="1233" mass="140079">MADIAVSVASEVAKCLVAPVGRHCGYVIFSDRRVCELNVEVKKLDDTKDEVQHSIDDAQNNMKPIKAKVETWVKEVETVATKARDVLDYDGRAQKTCFCGWLPNPKARYRLGNEASKMIKEIKDLIVQGKFERVYDEISPPGRVGGASDVNSSTGDGGNTMLKSQASTFQDVMKALYDEKHEVIGVYGPGGVGKTTLLEMVEEKLKKEKEEKLKKEGKLNKDKEGKLDKEGGPSVEEKLNKEGGPFNMIAKSKVSQTPDLTKIQFDIAYALGLTYLKNEPSEEGRRDLLLKRLQKDPSEKVLIILDDLWGELDLKAVGIPLGNESMKCKLLLASRDKRVLEQRMHADQTFHLKSLEEDEAFNLFEKIVGDQLRDNEELKVKAAQVVTKLAGLPLLINSVASTLKYSDVSTWEDMLIKIEDPNNERIVKWSYDHLESEEAKCLFLLCGLIGGTIEVELLLGLGMGLGLFGGFDNKMQSLRNRLNTMLNSLHSFCLLPDGGDGKENVTIHDLYSEVVVSNVFSDQNSLMIDNNYGSWPKEKLEKCWACLVNVGSNRLVELMPRQFTHVKILMLSEQYNMGDCSRMDFTYLRELRVLYLGSMHITSLPSSMEILGNLRSLSISCHVEDVANLGKLKGLQILSFVGSKIYKLPKELGKLTSLRSLNLSNCYSLKIIEPGALKGLINLEELHMKASFSQWRGEHELAELKSLTKLASLEISISDPKILLKDGDLPFEKLEKFWINVGDDEVREYEGLTTMKLNLKGCDGILSRECVKRNLQKTQCLYLSNLSEFKESPRELCTRGFREVKYLDIRDSPSIKYIANSSKGLPLKAFGKLESFFLENLINLEKICHGPIAPECFNKLKAVRVNHCNQLKYLWCLSNAQSLKQLEKIEVWNCDSMQSIVTHDAGVDIVYTNNRVELPKVRELVLCELPSMKSFCHTSIQKFFSYPCGKKEPVTTTSDSQDANSDSFFDQKVTFPNITRLVIDDLPCKELWNNQIPTDSFQKLKFLELKKCDNLQRIATSYMWKKLQRCLKELEVVSCRLIEIIYDGDGTDTESGELRRLVLSDLENLRCVWQSNNFPTIPFPNLRDVMAVRCHRLKMLFPTFTAKFLGQIEDLMVESCEDMEIIIGHEKWEEAIDTTITFSELVFLRLLKLPKFRGFLPEKYSLKFSCSDDFPSLRHLSIERCGAEPDQKLGDLDLTTQLMRMIVKSRVFLQYFIALVWLCITLNREISLY</sequence>
<dbReference type="Pfam" id="PF23598">
    <property type="entry name" value="LRR_14"/>
    <property type="match status" value="1"/>
</dbReference>
<accession>A0ABD3JNG3</accession>
<evidence type="ECO:0000256" key="6">
    <source>
        <dbReference type="SAM" id="MobiDB-lite"/>
    </source>
</evidence>
<protein>
    <recommendedName>
        <fullName evidence="7">AAA+ ATPase domain-containing protein</fullName>
    </recommendedName>
</protein>
<dbReference type="Proteomes" id="UP001634007">
    <property type="component" value="Unassembled WGS sequence"/>
</dbReference>
<evidence type="ECO:0000256" key="3">
    <source>
        <dbReference type="ARBA" id="ARBA00022741"/>
    </source>
</evidence>
<dbReference type="InterPro" id="IPR002182">
    <property type="entry name" value="NB-ARC"/>
</dbReference>
<dbReference type="PRINTS" id="PR00364">
    <property type="entry name" value="DISEASERSIST"/>
</dbReference>
<dbReference type="PANTHER" id="PTHR33463">
    <property type="entry name" value="NB-ARC DOMAIN-CONTAINING PROTEIN-RELATED"/>
    <property type="match status" value="1"/>
</dbReference>
<keyword evidence="3" id="KW-0547">Nucleotide-binding</keyword>
<dbReference type="SMART" id="SM00382">
    <property type="entry name" value="AAA"/>
    <property type="match status" value="1"/>
</dbReference>
<evidence type="ECO:0000313" key="8">
    <source>
        <dbReference type="EMBL" id="KAL3729541.1"/>
    </source>
</evidence>
<organism evidence="8 9">
    <name type="scientific">Eucalyptus globulus</name>
    <name type="common">Tasmanian blue gum</name>
    <dbReference type="NCBI Taxonomy" id="34317"/>
    <lineage>
        <taxon>Eukaryota</taxon>
        <taxon>Viridiplantae</taxon>
        <taxon>Streptophyta</taxon>
        <taxon>Embryophyta</taxon>
        <taxon>Tracheophyta</taxon>
        <taxon>Spermatophyta</taxon>
        <taxon>Magnoliopsida</taxon>
        <taxon>eudicotyledons</taxon>
        <taxon>Gunneridae</taxon>
        <taxon>Pentapetalae</taxon>
        <taxon>rosids</taxon>
        <taxon>malvids</taxon>
        <taxon>Myrtales</taxon>
        <taxon>Myrtaceae</taxon>
        <taxon>Myrtoideae</taxon>
        <taxon>Eucalypteae</taxon>
        <taxon>Eucalyptus</taxon>
    </lineage>
</organism>
<dbReference type="Gene3D" id="3.40.50.300">
    <property type="entry name" value="P-loop containing nucleotide triphosphate hydrolases"/>
    <property type="match status" value="1"/>
</dbReference>
<dbReference type="GO" id="GO:0005524">
    <property type="term" value="F:ATP binding"/>
    <property type="evidence" value="ECO:0007669"/>
    <property type="project" value="UniProtKB-KW"/>
</dbReference>
<evidence type="ECO:0000259" key="7">
    <source>
        <dbReference type="SMART" id="SM00382"/>
    </source>
</evidence>
<evidence type="ECO:0000256" key="2">
    <source>
        <dbReference type="ARBA" id="ARBA00022737"/>
    </source>
</evidence>
<dbReference type="Pfam" id="PF07693">
    <property type="entry name" value="KAP_NTPase"/>
    <property type="match status" value="1"/>
</dbReference>
<dbReference type="InterPro" id="IPR050905">
    <property type="entry name" value="Plant_NBS-LRR"/>
</dbReference>
<dbReference type="Gene3D" id="3.80.10.10">
    <property type="entry name" value="Ribonuclease Inhibitor"/>
    <property type="match status" value="3"/>
</dbReference>
<gene>
    <name evidence="8" type="ORF">ACJRO7_026636</name>
</gene>
<keyword evidence="9" id="KW-1185">Reference proteome</keyword>
<feature type="domain" description="AAA+ ATPase" evidence="7">
    <location>
        <begin position="180"/>
        <end position="356"/>
    </location>
</feature>
<dbReference type="AlphaFoldDB" id="A0ABD3JNG3"/>
<dbReference type="SUPFAM" id="SSF52058">
    <property type="entry name" value="L domain-like"/>
    <property type="match status" value="2"/>
</dbReference>
<evidence type="ECO:0000256" key="5">
    <source>
        <dbReference type="ARBA" id="ARBA00022840"/>
    </source>
</evidence>
<reference evidence="8 9" key="1">
    <citation type="submission" date="2024-11" db="EMBL/GenBank/DDBJ databases">
        <title>Chromosome-level genome assembly of Eucalyptus globulus Labill. provides insights into its genome evolution.</title>
        <authorList>
            <person name="Li X."/>
        </authorList>
    </citation>
    <scope>NUCLEOTIDE SEQUENCE [LARGE SCALE GENOMIC DNA]</scope>
    <source>
        <strain evidence="8">CL2024</strain>
        <tissue evidence="8">Fresh tender leaves</tissue>
    </source>
</reference>
<dbReference type="InterPro" id="IPR032675">
    <property type="entry name" value="LRR_dom_sf"/>
</dbReference>
<dbReference type="InterPro" id="IPR055414">
    <property type="entry name" value="LRR_R13L4/SHOC2-like"/>
</dbReference>
<dbReference type="Pfam" id="PF23247">
    <property type="entry name" value="LRR_RPS2"/>
    <property type="match status" value="2"/>
</dbReference>
<dbReference type="PANTHER" id="PTHR33463:SF203">
    <property type="entry name" value="AAA+ ATPASE DOMAIN-CONTAINING PROTEIN"/>
    <property type="match status" value="1"/>
</dbReference>
<comment type="similarity">
    <text evidence="1">Belongs to the disease resistance NB-LRR family.</text>
</comment>
<dbReference type="Pfam" id="PF00931">
    <property type="entry name" value="NB-ARC"/>
    <property type="match status" value="1"/>
</dbReference>
<dbReference type="InterPro" id="IPR027417">
    <property type="entry name" value="P-loop_NTPase"/>
</dbReference>
<feature type="compositionally biased region" description="Basic and acidic residues" evidence="6">
    <location>
        <begin position="209"/>
        <end position="241"/>
    </location>
</feature>
<evidence type="ECO:0000256" key="4">
    <source>
        <dbReference type="ARBA" id="ARBA00022821"/>
    </source>
</evidence>
<keyword evidence="4" id="KW-0611">Plant defense</keyword>
<dbReference type="SUPFAM" id="SSF52540">
    <property type="entry name" value="P-loop containing nucleoside triphosphate hydrolases"/>
    <property type="match status" value="1"/>
</dbReference>
<dbReference type="EMBL" id="JBJKBG010000007">
    <property type="protein sequence ID" value="KAL3729541.1"/>
    <property type="molecule type" value="Genomic_DNA"/>
</dbReference>
<feature type="region of interest" description="Disordered" evidence="6">
    <location>
        <begin position="209"/>
        <end position="242"/>
    </location>
</feature>
<proteinExistence type="inferred from homology"/>
<dbReference type="InterPro" id="IPR003593">
    <property type="entry name" value="AAA+_ATPase"/>
</dbReference>
<keyword evidence="5" id="KW-0067">ATP-binding</keyword>